<comment type="activity regulation">
    <text evidence="14">Allosterically activated by ADP and other diphosphonucleosides, and allosterically inhibited by phosphoenolpyruvate.</text>
</comment>
<dbReference type="NCBIfam" id="NF002872">
    <property type="entry name" value="PRK03202.1"/>
    <property type="match status" value="1"/>
</dbReference>
<feature type="binding site" description="in other chain" evidence="14">
    <location>
        <begin position="131"/>
        <end position="133"/>
    </location>
    <ligand>
        <name>substrate</name>
        <note>ligand shared between dimeric partners</note>
    </ligand>
</feature>
<dbReference type="InterPro" id="IPR012828">
    <property type="entry name" value="PFKA_ATP_prok"/>
</dbReference>
<evidence type="ECO:0000256" key="2">
    <source>
        <dbReference type="ARBA" id="ARBA00004496"/>
    </source>
</evidence>
<evidence type="ECO:0000256" key="4">
    <source>
        <dbReference type="ARBA" id="ARBA00022490"/>
    </source>
</evidence>
<accession>A0A2S7XPN6</accession>
<evidence type="ECO:0000256" key="10">
    <source>
        <dbReference type="ARBA" id="ARBA00022840"/>
    </source>
</evidence>
<dbReference type="SUPFAM" id="SSF53784">
    <property type="entry name" value="Phosphofructokinase"/>
    <property type="match status" value="1"/>
</dbReference>
<evidence type="ECO:0000256" key="11">
    <source>
        <dbReference type="ARBA" id="ARBA00022842"/>
    </source>
</evidence>
<keyword evidence="4 14" id="KW-0963">Cytoplasm</keyword>
<dbReference type="FunFam" id="3.40.50.460:FF:000002">
    <property type="entry name" value="ATP-dependent 6-phosphofructokinase"/>
    <property type="match status" value="1"/>
</dbReference>
<evidence type="ECO:0000259" key="15">
    <source>
        <dbReference type="Pfam" id="PF00365"/>
    </source>
</evidence>
<reference evidence="16 17" key="1">
    <citation type="submission" date="2018-01" db="EMBL/GenBank/DDBJ databases">
        <title>The complete genome sequence of Chromatium okenii LaCa, a purple sulfur bacterium with a turbulent life.</title>
        <authorList>
            <person name="Luedin S.M."/>
            <person name="Liechti N."/>
            <person name="Storelli N."/>
            <person name="Danza F."/>
            <person name="Wittwer M."/>
            <person name="Pothier J.F."/>
            <person name="Tonolla M.A."/>
        </authorList>
    </citation>
    <scope>NUCLEOTIDE SEQUENCE [LARGE SCALE GENOMIC DNA]</scope>
    <source>
        <strain evidence="16 17">LaCa</strain>
    </source>
</reference>
<evidence type="ECO:0000256" key="7">
    <source>
        <dbReference type="ARBA" id="ARBA00022723"/>
    </source>
</evidence>
<comment type="caution">
    <text evidence="14">Lacks conserved residue(s) required for the propagation of feature annotation.</text>
</comment>
<keyword evidence="7 14" id="KW-0479">Metal-binding</keyword>
<keyword evidence="17" id="KW-1185">Reference proteome</keyword>
<dbReference type="Pfam" id="PF00365">
    <property type="entry name" value="PFK"/>
    <property type="match status" value="1"/>
</dbReference>
<evidence type="ECO:0000256" key="9">
    <source>
        <dbReference type="ARBA" id="ARBA00022777"/>
    </source>
</evidence>
<dbReference type="PIRSF" id="PIRSF000532">
    <property type="entry name" value="ATP_PFK_prok"/>
    <property type="match status" value="1"/>
</dbReference>
<dbReference type="PROSITE" id="PS00433">
    <property type="entry name" value="PHOSPHOFRUCTOKINASE"/>
    <property type="match status" value="1"/>
</dbReference>
<keyword evidence="9 14" id="KW-0418">Kinase</keyword>
<dbReference type="InterPro" id="IPR022953">
    <property type="entry name" value="ATP_PFK"/>
</dbReference>
<feature type="binding site" description="in other chain" evidence="14">
    <location>
        <position position="160"/>
    </location>
    <ligand>
        <name>ADP</name>
        <dbReference type="ChEBI" id="CHEBI:456216"/>
        <note>allosteric activator; ligand shared between dimeric partners</note>
    </ligand>
</feature>
<dbReference type="GO" id="GO:0016208">
    <property type="term" value="F:AMP binding"/>
    <property type="evidence" value="ECO:0007669"/>
    <property type="project" value="TreeGrafter"/>
</dbReference>
<dbReference type="InterPro" id="IPR012003">
    <property type="entry name" value="ATP_PFK_prok-type"/>
</dbReference>
<feature type="binding site" description="in other chain" evidence="14">
    <location>
        <begin position="219"/>
        <end position="221"/>
    </location>
    <ligand>
        <name>ADP</name>
        <dbReference type="ChEBI" id="CHEBI:456216"/>
        <note>allosteric activator; ligand shared between dimeric partners</note>
    </ligand>
</feature>
<dbReference type="GO" id="GO:0046872">
    <property type="term" value="F:metal ion binding"/>
    <property type="evidence" value="ECO:0007669"/>
    <property type="project" value="UniProtKB-KW"/>
</dbReference>
<dbReference type="RefSeq" id="WP_105074650.1">
    <property type="nucleotide sequence ID" value="NZ_JAFLKP010000165.1"/>
</dbReference>
<keyword evidence="5 14" id="KW-0021">Allosteric enzyme</keyword>
<feature type="binding site" description="in other chain" evidence="14">
    <location>
        <begin position="175"/>
        <end position="177"/>
    </location>
    <ligand>
        <name>substrate</name>
        <note>ligand shared between dimeric partners</note>
    </ligand>
</feature>
<comment type="cofactor">
    <cofactor evidence="1 14">
        <name>Mg(2+)</name>
        <dbReference type="ChEBI" id="CHEBI:18420"/>
    </cofactor>
</comment>
<evidence type="ECO:0000256" key="12">
    <source>
        <dbReference type="ARBA" id="ARBA00023152"/>
    </source>
</evidence>
<feature type="binding site" description="in other chain" evidence="14">
    <location>
        <position position="217"/>
    </location>
    <ligand>
        <name>ADP</name>
        <dbReference type="ChEBI" id="CHEBI:456216"/>
        <note>allosteric activator; ligand shared between dimeric partners</note>
    </ligand>
</feature>
<dbReference type="GO" id="GO:0042802">
    <property type="term" value="F:identical protein binding"/>
    <property type="evidence" value="ECO:0007669"/>
    <property type="project" value="TreeGrafter"/>
</dbReference>
<feature type="binding site" evidence="14">
    <location>
        <position position="16"/>
    </location>
    <ligand>
        <name>ATP</name>
        <dbReference type="ChEBI" id="CHEBI:30616"/>
    </ligand>
</feature>
<dbReference type="PRINTS" id="PR00476">
    <property type="entry name" value="PHFRCTKINASE"/>
</dbReference>
<feature type="binding site" evidence="14">
    <location>
        <begin position="107"/>
        <end position="110"/>
    </location>
    <ligand>
        <name>ATP</name>
        <dbReference type="ChEBI" id="CHEBI:30616"/>
    </ligand>
</feature>
<dbReference type="PANTHER" id="PTHR13697">
    <property type="entry name" value="PHOSPHOFRUCTOKINASE"/>
    <property type="match status" value="1"/>
</dbReference>
<feature type="binding site" evidence="14">
    <location>
        <position position="250"/>
    </location>
    <ligand>
        <name>substrate</name>
        <note>ligand shared between dimeric partners</note>
    </ligand>
</feature>
<feature type="binding site" evidence="14">
    <location>
        <begin position="26"/>
        <end position="30"/>
    </location>
    <ligand>
        <name>ADP</name>
        <dbReference type="ChEBI" id="CHEBI:456216"/>
        <note>allosteric activator; ligand shared between dimeric partners</note>
    </ligand>
</feature>
<dbReference type="Gene3D" id="3.40.50.460">
    <property type="entry name" value="Phosphofructokinase domain"/>
    <property type="match status" value="1"/>
</dbReference>
<feature type="binding site" evidence="14">
    <location>
        <position position="108"/>
    </location>
    <ligand>
        <name>Mg(2+)</name>
        <dbReference type="ChEBI" id="CHEBI:18420"/>
        <note>catalytic</note>
    </ligand>
</feature>
<dbReference type="InterPro" id="IPR035966">
    <property type="entry name" value="PKF_sf"/>
</dbReference>
<dbReference type="AlphaFoldDB" id="A0A2S7XPN6"/>
<dbReference type="GO" id="GO:0003872">
    <property type="term" value="F:6-phosphofructokinase activity"/>
    <property type="evidence" value="ECO:0007669"/>
    <property type="project" value="UniProtKB-UniRule"/>
</dbReference>
<feature type="binding site" description="in other chain" evidence="14">
    <location>
        <begin position="191"/>
        <end position="193"/>
    </location>
    <ligand>
        <name>ADP</name>
        <dbReference type="ChEBI" id="CHEBI:456216"/>
        <note>allosteric activator; ligand shared between dimeric partners</note>
    </ligand>
</feature>
<dbReference type="GO" id="GO:0048029">
    <property type="term" value="F:monosaccharide binding"/>
    <property type="evidence" value="ECO:0007669"/>
    <property type="project" value="TreeGrafter"/>
</dbReference>
<evidence type="ECO:0000256" key="8">
    <source>
        <dbReference type="ARBA" id="ARBA00022741"/>
    </source>
</evidence>
<name>A0A2S7XPN6_9GAMM</name>
<protein>
    <recommendedName>
        <fullName evidence="14">ATP-dependent 6-phosphofructokinase</fullName>
        <shortName evidence="14">ATP-PFK</shortName>
        <shortName evidence="14">Phosphofructokinase</shortName>
        <ecNumber evidence="14">2.7.1.11</ecNumber>
    </recommendedName>
    <alternativeName>
        <fullName evidence="14">Phosphohexokinase</fullName>
    </alternativeName>
</protein>
<dbReference type="OrthoDB" id="9802503at2"/>
<evidence type="ECO:0000256" key="13">
    <source>
        <dbReference type="ARBA" id="ARBA00048070"/>
    </source>
</evidence>
<keyword evidence="12 14" id="KW-0324">Glycolysis</keyword>
<dbReference type="GO" id="GO:0070095">
    <property type="term" value="F:fructose-6-phosphate binding"/>
    <property type="evidence" value="ECO:0007669"/>
    <property type="project" value="TreeGrafter"/>
</dbReference>
<feature type="domain" description="Phosphofructokinase" evidence="15">
    <location>
        <begin position="8"/>
        <end position="281"/>
    </location>
</feature>
<dbReference type="GO" id="GO:0005524">
    <property type="term" value="F:ATP binding"/>
    <property type="evidence" value="ECO:0007669"/>
    <property type="project" value="UniProtKB-KW"/>
</dbReference>
<dbReference type="Proteomes" id="UP000239936">
    <property type="component" value="Unassembled WGS sequence"/>
</dbReference>
<feature type="binding site" description="in other chain" evidence="14">
    <location>
        <begin position="256"/>
        <end position="259"/>
    </location>
    <ligand>
        <name>substrate</name>
        <note>ligand shared between dimeric partners</note>
    </ligand>
</feature>
<comment type="function">
    <text evidence="14">Catalyzes the phosphorylation of D-fructose 6-phosphate to fructose 1,6-bisphosphate by ATP, the first committing step of glycolysis.</text>
</comment>
<evidence type="ECO:0000256" key="3">
    <source>
        <dbReference type="ARBA" id="ARBA00004679"/>
    </source>
</evidence>
<comment type="subunit">
    <text evidence="14">Homotetramer.</text>
</comment>
<evidence type="ECO:0000256" key="5">
    <source>
        <dbReference type="ARBA" id="ARBA00022533"/>
    </source>
</evidence>
<dbReference type="EC" id="2.7.1.11" evidence="14"/>
<keyword evidence="10 14" id="KW-0067">ATP-binding</keyword>
<comment type="similarity">
    <text evidence="14">Belongs to the phosphofructokinase type A (PFKA) family. ATP-dependent PFK group I subfamily. Prokaryotic clade 'B1' sub-subfamily.</text>
</comment>
<feature type="binding site" description="in other chain" evidence="14">
    <location>
        <position position="228"/>
    </location>
    <ligand>
        <name>substrate</name>
        <note>ligand shared between dimeric partners</note>
    </ligand>
</feature>
<dbReference type="UniPathway" id="UPA00109">
    <property type="reaction ID" value="UER00182"/>
</dbReference>
<organism evidence="16 17">
    <name type="scientific">Chromatium okenii</name>
    <dbReference type="NCBI Taxonomy" id="61644"/>
    <lineage>
        <taxon>Bacteria</taxon>
        <taxon>Pseudomonadati</taxon>
        <taxon>Pseudomonadota</taxon>
        <taxon>Gammaproteobacteria</taxon>
        <taxon>Chromatiales</taxon>
        <taxon>Chromatiaceae</taxon>
        <taxon>Chromatium</taxon>
    </lineage>
</organism>
<feature type="active site" description="Proton acceptor" evidence="14">
    <location>
        <position position="133"/>
    </location>
</feature>
<feature type="binding site" evidence="14">
    <location>
        <begin position="77"/>
        <end position="78"/>
    </location>
    <ligand>
        <name>ATP</name>
        <dbReference type="ChEBI" id="CHEBI:30616"/>
    </ligand>
</feature>
<feature type="binding site" evidence="14">
    <location>
        <position position="168"/>
    </location>
    <ligand>
        <name>substrate</name>
        <note>ligand shared between dimeric partners</note>
    </ligand>
</feature>
<comment type="catalytic activity">
    <reaction evidence="13 14">
        <text>beta-D-fructose 6-phosphate + ATP = beta-D-fructose 1,6-bisphosphate + ADP + H(+)</text>
        <dbReference type="Rhea" id="RHEA:16109"/>
        <dbReference type="ChEBI" id="CHEBI:15378"/>
        <dbReference type="ChEBI" id="CHEBI:30616"/>
        <dbReference type="ChEBI" id="CHEBI:32966"/>
        <dbReference type="ChEBI" id="CHEBI:57634"/>
        <dbReference type="ChEBI" id="CHEBI:456216"/>
        <dbReference type="EC" id="2.7.1.11"/>
    </reaction>
</comment>
<dbReference type="PANTHER" id="PTHR13697:SF4">
    <property type="entry name" value="ATP-DEPENDENT 6-PHOSPHOFRUCTOKINASE"/>
    <property type="match status" value="1"/>
</dbReference>
<keyword evidence="8 14" id="KW-0547">Nucleotide-binding</keyword>
<evidence type="ECO:0000313" key="16">
    <source>
        <dbReference type="EMBL" id="PQJ95636.1"/>
    </source>
</evidence>
<keyword evidence="11 14" id="KW-0460">Magnesium</keyword>
<dbReference type="GO" id="GO:0006002">
    <property type="term" value="P:fructose 6-phosphate metabolic process"/>
    <property type="evidence" value="ECO:0007669"/>
    <property type="project" value="InterPro"/>
</dbReference>
<dbReference type="GO" id="GO:0061621">
    <property type="term" value="P:canonical glycolysis"/>
    <property type="evidence" value="ECO:0007669"/>
    <property type="project" value="TreeGrafter"/>
</dbReference>
<proteinExistence type="inferred from homology"/>
<dbReference type="EMBL" id="PPGH01000037">
    <property type="protein sequence ID" value="PQJ95636.1"/>
    <property type="molecule type" value="Genomic_DNA"/>
</dbReference>
<comment type="pathway">
    <text evidence="3 14">Carbohydrate degradation; glycolysis; D-glyceraldehyde 3-phosphate and glycerone phosphate from D-glucose: step 3/4.</text>
</comment>
<gene>
    <name evidence="14" type="primary">pfkA</name>
    <name evidence="16" type="ORF">CXB77_16255</name>
</gene>
<sequence length="327" mass="34968">MNNQRLHRIGVLTSGGDAPGMNACLRAIVRTAVYHNLEVIGFQHGYRGVLLGEYQVLDARSVANIIQRGGTILGSARCPEMHHAEGVERAAKNLKGLGIDALLVIGGNGSMQGAVSLSEHWSGQIIGLPGTIDNDLGGTDWTIGFFTALDTALDAVDRLRDTADAFDRIFLLEVMGRHAGWIALFTGIGGGAEEILIPEQAYDPETIITRIKEYRARGKKSLVVVVAEGACNGGVQQVAVDIEGHGFETRTCVLGHVQRGGSPVALDRYLATELGVFAVQSLLAGETQMLAGKLGQANQLVPLREALADRNHQPPTHLLKINRFLAT</sequence>
<dbReference type="InterPro" id="IPR000023">
    <property type="entry name" value="Phosphofructokinase_dom"/>
</dbReference>
<evidence type="ECO:0000256" key="1">
    <source>
        <dbReference type="ARBA" id="ARBA00001946"/>
    </source>
</evidence>
<evidence type="ECO:0000256" key="6">
    <source>
        <dbReference type="ARBA" id="ARBA00022679"/>
    </source>
</evidence>
<dbReference type="Gene3D" id="3.40.50.450">
    <property type="match status" value="1"/>
</dbReference>
<evidence type="ECO:0000256" key="14">
    <source>
        <dbReference type="HAMAP-Rule" id="MF_00339"/>
    </source>
</evidence>
<dbReference type="HAMAP" id="MF_00339">
    <property type="entry name" value="Phosphofructokinase_I_B1"/>
    <property type="match status" value="1"/>
</dbReference>
<comment type="subcellular location">
    <subcellularLocation>
        <location evidence="2 14">Cytoplasm</location>
    </subcellularLocation>
</comment>
<dbReference type="GO" id="GO:0030388">
    <property type="term" value="P:fructose 1,6-bisphosphate metabolic process"/>
    <property type="evidence" value="ECO:0007669"/>
    <property type="project" value="TreeGrafter"/>
</dbReference>
<dbReference type="GO" id="GO:0005945">
    <property type="term" value="C:6-phosphofructokinase complex"/>
    <property type="evidence" value="ECO:0007669"/>
    <property type="project" value="TreeGrafter"/>
</dbReference>
<keyword evidence="6 14" id="KW-0808">Transferase</keyword>
<comment type="caution">
    <text evidence="16">The sequence shown here is derived from an EMBL/GenBank/DDBJ whole genome shotgun (WGS) entry which is preliminary data.</text>
</comment>
<dbReference type="InterPro" id="IPR015912">
    <property type="entry name" value="Phosphofructokinase_CS"/>
</dbReference>
<evidence type="ECO:0000313" key="17">
    <source>
        <dbReference type="Proteomes" id="UP000239936"/>
    </source>
</evidence>